<evidence type="ECO:0000256" key="9">
    <source>
        <dbReference type="ARBA" id="ARBA00022777"/>
    </source>
</evidence>
<dbReference type="SUPFAM" id="SSF52540">
    <property type="entry name" value="P-loop containing nucleoside triphosphate hydrolases"/>
    <property type="match status" value="1"/>
</dbReference>
<evidence type="ECO:0000256" key="8">
    <source>
        <dbReference type="ARBA" id="ARBA00022741"/>
    </source>
</evidence>
<accession>A0A5B9E775</accession>
<evidence type="ECO:0000256" key="7">
    <source>
        <dbReference type="ARBA" id="ARBA00022679"/>
    </source>
</evidence>
<keyword evidence="6 13" id="KW-0441">Lipid A biosynthesis</keyword>
<dbReference type="GO" id="GO:0005524">
    <property type="term" value="F:ATP binding"/>
    <property type="evidence" value="ECO:0007669"/>
    <property type="project" value="UniProtKB-UniRule"/>
</dbReference>
<dbReference type="Pfam" id="PF02606">
    <property type="entry name" value="LpxK"/>
    <property type="match status" value="1"/>
</dbReference>
<dbReference type="RefSeq" id="WP_147646790.1">
    <property type="nucleotide sequence ID" value="NZ_CP042806.1"/>
</dbReference>
<name>A0A5B9E775_9BACT</name>
<dbReference type="NCBIfam" id="TIGR00682">
    <property type="entry name" value="lpxK"/>
    <property type="match status" value="1"/>
</dbReference>
<gene>
    <name evidence="13 14" type="primary">lpxK</name>
    <name evidence="14" type="ORF">FTW19_06045</name>
</gene>
<evidence type="ECO:0000256" key="1">
    <source>
        <dbReference type="ARBA" id="ARBA00002274"/>
    </source>
</evidence>
<keyword evidence="5 13" id="KW-0444">Lipid biosynthesis</keyword>
<sequence>MRQLFKPFVPLYAAGLAWKNSRFDRKLSQVRKLSRPVISVGSLSTGGAGKTPVVLALLELLQQHGVMADVLSRGYGRKLAQAIPVDAKGAAAEFGDETLMMARRGWEVFVAPQRYDAGLLAEVKSGAALHLLDDGMQHRQLHRDLEIALLTREDVNDLLLPAGNLREPLENLRRAQVVVLREEEASQLSLAVHHYAPMARRWILRRSLRLEGPKPERALAFCGIARPGDFFTTLKHAGIPLVSQRAFPDHHAYTDAEIASISGRAQQMLCDAVITTEKDAVKLPALMPGMRVAYLDAVFTDPATVWADLQQTLPLQ</sequence>
<dbReference type="GO" id="GO:0009029">
    <property type="term" value="F:lipid-A 4'-kinase activity"/>
    <property type="evidence" value="ECO:0007669"/>
    <property type="project" value="UniProtKB-UniRule"/>
</dbReference>
<dbReference type="InterPro" id="IPR027417">
    <property type="entry name" value="P-loop_NTPase"/>
</dbReference>
<evidence type="ECO:0000313" key="15">
    <source>
        <dbReference type="Proteomes" id="UP000321820"/>
    </source>
</evidence>
<evidence type="ECO:0000256" key="6">
    <source>
        <dbReference type="ARBA" id="ARBA00022556"/>
    </source>
</evidence>
<comment type="pathway">
    <text evidence="2 13">Glycolipid biosynthesis; lipid IV(A) biosynthesis; lipid IV(A) from (3R)-3-hydroxytetradecanoyl-[acyl-carrier-protein] and UDP-N-acetyl-alpha-D-glucosamine: step 6/6.</text>
</comment>
<dbReference type="EC" id="2.7.1.130" evidence="3 13"/>
<reference evidence="14 15" key="1">
    <citation type="submission" date="2019-08" db="EMBL/GenBank/DDBJ databases">
        <title>Complete genome sequence of Terriglobus albidus strain ORNL.</title>
        <authorList>
            <person name="Podar M."/>
        </authorList>
    </citation>
    <scope>NUCLEOTIDE SEQUENCE [LARGE SCALE GENOMIC DNA]</scope>
    <source>
        <strain evidence="14 15">ORNL</strain>
    </source>
</reference>
<evidence type="ECO:0000256" key="5">
    <source>
        <dbReference type="ARBA" id="ARBA00022516"/>
    </source>
</evidence>
<dbReference type="EMBL" id="CP042806">
    <property type="protein sequence ID" value="QEE27599.1"/>
    <property type="molecule type" value="Genomic_DNA"/>
</dbReference>
<dbReference type="HAMAP" id="MF_00409">
    <property type="entry name" value="LpxK"/>
    <property type="match status" value="1"/>
</dbReference>
<keyword evidence="8 13" id="KW-0547">Nucleotide-binding</keyword>
<dbReference type="GO" id="GO:0005886">
    <property type="term" value="C:plasma membrane"/>
    <property type="evidence" value="ECO:0007669"/>
    <property type="project" value="TreeGrafter"/>
</dbReference>
<evidence type="ECO:0000256" key="11">
    <source>
        <dbReference type="ARBA" id="ARBA00023098"/>
    </source>
</evidence>
<organism evidence="14 15">
    <name type="scientific">Terriglobus albidus</name>
    <dbReference type="NCBI Taxonomy" id="1592106"/>
    <lineage>
        <taxon>Bacteria</taxon>
        <taxon>Pseudomonadati</taxon>
        <taxon>Acidobacteriota</taxon>
        <taxon>Terriglobia</taxon>
        <taxon>Terriglobales</taxon>
        <taxon>Acidobacteriaceae</taxon>
        <taxon>Terriglobus</taxon>
    </lineage>
</organism>
<dbReference type="Proteomes" id="UP000321820">
    <property type="component" value="Chromosome"/>
</dbReference>
<evidence type="ECO:0000313" key="14">
    <source>
        <dbReference type="EMBL" id="QEE27599.1"/>
    </source>
</evidence>
<protein>
    <recommendedName>
        <fullName evidence="4 13">Tetraacyldisaccharide 4'-kinase</fullName>
        <ecNumber evidence="3 13">2.7.1.130</ecNumber>
    </recommendedName>
    <alternativeName>
        <fullName evidence="12 13">Lipid A 4'-kinase</fullName>
    </alternativeName>
</protein>
<dbReference type="InterPro" id="IPR003758">
    <property type="entry name" value="LpxK"/>
</dbReference>
<dbReference type="AlphaFoldDB" id="A0A5B9E775"/>
<evidence type="ECO:0000256" key="10">
    <source>
        <dbReference type="ARBA" id="ARBA00022840"/>
    </source>
</evidence>
<dbReference type="KEGG" id="talb:FTW19_06045"/>
<dbReference type="UniPathway" id="UPA00359">
    <property type="reaction ID" value="UER00482"/>
</dbReference>
<evidence type="ECO:0000256" key="3">
    <source>
        <dbReference type="ARBA" id="ARBA00012071"/>
    </source>
</evidence>
<evidence type="ECO:0000256" key="12">
    <source>
        <dbReference type="ARBA" id="ARBA00029757"/>
    </source>
</evidence>
<keyword evidence="7 13" id="KW-0808">Transferase</keyword>
<evidence type="ECO:0000256" key="4">
    <source>
        <dbReference type="ARBA" id="ARBA00016436"/>
    </source>
</evidence>
<dbReference type="GO" id="GO:0009244">
    <property type="term" value="P:lipopolysaccharide core region biosynthetic process"/>
    <property type="evidence" value="ECO:0007669"/>
    <property type="project" value="TreeGrafter"/>
</dbReference>
<keyword evidence="11 13" id="KW-0443">Lipid metabolism</keyword>
<dbReference type="PANTHER" id="PTHR42724:SF1">
    <property type="entry name" value="TETRAACYLDISACCHARIDE 4'-KINASE, MITOCHONDRIAL-RELATED"/>
    <property type="match status" value="1"/>
</dbReference>
<keyword evidence="15" id="KW-1185">Reference proteome</keyword>
<keyword evidence="9 13" id="KW-0418">Kinase</keyword>
<feature type="binding site" evidence="13">
    <location>
        <begin position="44"/>
        <end position="51"/>
    </location>
    <ligand>
        <name>ATP</name>
        <dbReference type="ChEBI" id="CHEBI:30616"/>
    </ligand>
</feature>
<evidence type="ECO:0000256" key="13">
    <source>
        <dbReference type="HAMAP-Rule" id="MF_00409"/>
    </source>
</evidence>
<comment type="function">
    <text evidence="1 13">Transfers the gamma-phosphate of ATP to the 4'-position of a tetraacyldisaccharide 1-phosphate intermediate (termed DS-1-P) to form tetraacyldisaccharide 1,4'-bis-phosphate (lipid IVA).</text>
</comment>
<dbReference type="OrthoDB" id="9789797at2"/>
<dbReference type="GO" id="GO:0009245">
    <property type="term" value="P:lipid A biosynthetic process"/>
    <property type="evidence" value="ECO:0007669"/>
    <property type="project" value="UniProtKB-UniRule"/>
</dbReference>
<comment type="catalytic activity">
    <reaction evidence="13">
        <text>a lipid A disaccharide + ATP = a lipid IVA + ADP + H(+)</text>
        <dbReference type="Rhea" id="RHEA:67840"/>
        <dbReference type="ChEBI" id="CHEBI:15378"/>
        <dbReference type="ChEBI" id="CHEBI:30616"/>
        <dbReference type="ChEBI" id="CHEBI:176343"/>
        <dbReference type="ChEBI" id="CHEBI:176425"/>
        <dbReference type="ChEBI" id="CHEBI:456216"/>
        <dbReference type="EC" id="2.7.1.130"/>
    </reaction>
</comment>
<dbReference type="PANTHER" id="PTHR42724">
    <property type="entry name" value="TETRAACYLDISACCHARIDE 4'-KINASE"/>
    <property type="match status" value="1"/>
</dbReference>
<comment type="similarity">
    <text evidence="13">Belongs to the LpxK family.</text>
</comment>
<evidence type="ECO:0000256" key="2">
    <source>
        <dbReference type="ARBA" id="ARBA00004870"/>
    </source>
</evidence>
<keyword evidence="10 13" id="KW-0067">ATP-binding</keyword>
<proteinExistence type="inferred from homology"/>